<organism evidence="1 2">
    <name type="scientific">Ruminococcus callidus ATCC 27760</name>
    <dbReference type="NCBI Taxonomy" id="411473"/>
    <lineage>
        <taxon>Bacteria</taxon>
        <taxon>Bacillati</taxon>
        <taxon>Bacillota</taxon>
        <taxon>Clostridia</taxon>
        <taxon>Eubacteriales</taxon>
        <taxon>Oscillospiraceae</taxon>
        <taxon>Ruminococcus</taxon>
    </lineage>
</organism>
<feature type="non-terminal residue" evidence="1">
    <location>
        <position position="1"/>
    </location>
</feature>
<name>U2JZQ6_9FIRM</name>
<keyword evidence="2" id="KW-1185">Reference proteome</keyword>
<dbReference type="EMBL" id="AWVF01000303">
    <property type="protein sequence ID" value="ERJ91766.1"/>
    <property type="molecule type" value="Genomic_DNA"/>
</dbReference>
<proteinExistence type="predicted"/>
<reference evidence="1 2" key="1">
    <citation type="submission" date="2013-07" db="EMBL/GenBank/DDBJ databases">
        <authorList>
            <person name="Weinstock G."/>
            <person name="Sodergren E."/>
            <person name="Wylie T."/>
            <person name="Fulton L."/>
            <person name="Fulton R."/>
            <person name="Fronick C."/>
            <person name="O'Laughlin M."/>
            <person name="Godfrey J."/>
            <person name="Miner T."/>
            <person name="Herter B."/>
            <person name="Appelbaum E."/>
            <person name="Cordes M."/>
            <person name="Lek S."/>
            <person name="Wollam A."/>
            <person name="Pepin K.H."/>
            <person name="Palsikar V.B."/>
            <person name="Mitreva M."/>
            <person name="Wilson R.K."/>
        </authorList>
    </citation>
    <scope>NUCLEOTIDE SEQUENCE [LARGE SCALE GENOMIC DNA]</scope>
    <source>
        <strain evidence="1 2">ATCC 27760</strain>
    </source>
</reference>
<dbReference type="Proteomes" id="UP000016662">
    <property type="component" value="Unassembled WGS sequence"/>
</dbReference>
<comment type="caution">
    <text evidence="1">The sequence shown here is derived from an EMBL/GenBank/DDBJ whole genome shotgun (WGS) entry which is preliminary data.</text>
</comment>
<sequence>AVRRALCGVAFAVCGSSVRLVQVDEKEAEQPVLQRHSYKNKKTPLTKERLHYIIIKCIVMCQCTFQQNSIPHSDLVCQVLFFKSQKKIFRCVRKVVRETGEFLSDKELRRFFANGACYAKAVREKRSYELR</sequence>
<dbReference type="STRING" id="411473.RUMCAL_02538"/>
<accession>U2JZQ6</accession>
<dbReference type="HOGENOM" id="CLU_1921636_0_0_9"/>
<evidence type="ECO:0000313" key="2">
    <source>
        <dbReference type="Proteomes" id="UP000016662"/>
    </source>
</evidence>
<gene>
    <name evidence="1" type="ORF">RUMCAL_02538</name>
</gene>
<protein>
    <submittedName>
        <fullName evidence="1">Uncharacterized protein</fullName>
    </submittedName>
</protein>
<evidence type="ECO:0000313" key="1">
    <source>
        <dbReference type="EMBL" id="ERJ91766.1"/>
    </source>
</evidence>
<dbReference type="AlphaFoldDB" id="U2JZQ6"/>